<gene>
    <name evidence="2" type="ORF">CHLRE_16g674938v5</name>
</gene>
<dbReference type="RefSeq" id="XP_042916118.1">
    <property type="nucleotide sequence ID" value="XM_043071258.1"/>
</dbReference>
<protein>
    <submittedName>
        <fullName evidence="2">Uncharacterized protein</fullName>
    </submittedName>
</protein>
<dbReference type="GeneID" id="5721452"/>
<dbReference type="ExpressionAtlas" id="A0A2K3CVG8">
    <property type="expression patterns" value="differential"/>
</dbReference>
<dbReference type="AlphaFoldDB" id="A0A2K3CVG8"/>
<evidence type="ECO:0000256" key="1">
    <source>
        <dbReference type="SAM" id="MobiDB-lite"/>
    </source>
</evidence>
<dbReference type="Gramene" id="PNW72275">
    <property type="protein sequence ID" value="PNW72275"/>
    <property type="gene ID" value="CHLRE_16g674938v5"/>
</dbReference>
<feature type="compositionally biased region" description="Polar residues" evidence="1">
    <location>
        <begin position="140"/>
        <end position="150"/>
    </location>
</feature>
<feature type="region of interest" description="Disordered" evidence="1">
    <location>
        <begin position="128"/>
        <end position="150"/>
    </location>
</feature>
<feature type="region of interest" description="Disordered" evidence="1">
    <location>
        <begin position="62"/>
        <end position="92"/>
    </location>
</feature>
<accession>A0A2K3CVG8</accession>
<proteinExistence type="predicted"/>
<keyword evidence="3" id="KW-1185">Reference proteome</keyword>
<dbReference type="EMBL" id="CM008977">
    <property type="protein sequence ID" value="PNW72275.1"/>
    <property type="molecule type" value="Genomic_DNA"/>
</dbReference>
<evidence type="ECO:0000313" key="2">
    <source>
        <dbReference type="EMBL" id="PNW72275.1"/>
    </source>
</evidence>
<sequence length="150" mass="15468">MASRSTVSDAVRAQTSGDELVKLIGYVARMPDAELAVLKETDSSEFIAQFVRQQAAASAAGLGVGSASGAGRAASAAGPGGRSATGAGTTAATSAANHAAVPLLGTDDHGSWFWMLIRHFAAAADRYPSPHRRMQDGDLQASQTMRQHQD</sequence>
<name>A0A2K3CVG8_CHLRE</name>
<evidence type="ECO:0000313" key="3">
    <source>
        <dbReference type="Proteomes" id="UP000006906"/>
    </source>
</evidence>
<reference evidence="2 3" key="1">
    <citation type="journal article" date="2007" name="Science">
        <title>The Chlamydomonas genome reveals the evolution of key animal and plant functions.</title>
        <authorList>
            <person name="Merchant S.S."/>
            <person name="Prochnik S.E."/>
            <person name="Vallon O."/>
            <person name="Harris E.H."/>
            <person name="Karpowicz S.J."/>
            <person name="Witman G.B."/>
            <person name="Terry A."/>
            <person name="Salamov A."/>
            <person name="Fritz-Laylin L.K."/>
            <person name="Marechal-Drouard L."/>
            <person name="Marshall W.F."/>
            <person name="Qu L.H."/>
            <person name="Nelson D.R."/>
            <person name="Sanderfoot A.A."/>
            <person name="Spalding M.H."/>
            <person name="Kapitonov V.V."/>
            <person name="Ren Q."/>
            <person name="Ferris P."/>
            <person name="Lindquist E."/>
            <person name="Shapiro H."/>
            <person name="Lucas S.M."/>
            <person name="Grimwood J."/>
            <person name="Schmutz J."/>
            <person name="Cardol P."/>
            <person name="Cerutti H."/>
            <person name="Chanfreau G."/>
            <person name="Chen C.L."/>
            <person name="Cognat V."/>
            <person name="Croft M.T."/>
            <person name="Dent R."/>
            <person name="Dutcher S."/>
            <person name="Fernandez E."/>
            <person name="Fukuzawa H."/>
            <person name="Gonzalez-Ballester D."/>
            <person name="Gonzalez-Halphen D."/>
            <person name="Hallmann A."/>
            <person name="Hanikenne M."/>
            <person name="Hippler M."/>
            <person name="Inwood W."/>
            <person name="Jabbari K."/>
            <person name="Kalanon M."/>
            <person name="Kuras R."/>
            <person name="Lefebvre P.A."/>
            <person name="Lemaire S.D."/>
            <person name="Lobanov A.V."/>
            <person name="Lohr M."/>
            <person name="Manuell A."/>
            <person name="Meier I."/>
            <person name="Mets L."/>
            <person name="Mittag M."/>
            <person name="Mittelmeier T."/>
            <person name="Moroney J.V."/>
            <person name="Moseley J."/>
            <person name="Napoli C."/>
            <person name="Nedelcu A.M."/>
            <person name="Niyogi K."/>
            <person name="Novoselov S.V."/>
            <person name="Paulsen I.T."/>
            <person name="Pazour G."/>
            <person name="Purton S."/>
            <person name="Ral J.P."/>
            <person name="Riano-Pachon D.M."/>
            <person name="Riekhof W."/>
            <person name="Rymarquis L."/>
            <person name="Schroda M."/>
            <person name="Stern D."/>
            <person name="Umen J."/>
            <person name="Willows R."/>
            <person name="Wilson N."/>
            <person name="Zimmer S.L."/>
            <person name="Allmer J."/>
            <person name="Balk J."/>
            <person name="Bisova K."/>
            <person name="Chen C.J."/>
            <person name="Elias M."/>
            <person name="Gendler K."/>
            <person name="Hauser C."/>
            <person name="Lamb M.R."/>
            <person name="Ledford H."/>
            <person name="Long J.C."/>
            <person name="Minagawa J."/>
            <person name="Page M.D."/>
            <person name="Pan J."/>
            <person name="Pootakham W."/>
            <person name="Roje S."/>
            <person name="Rose A."/>
            <person name="Stahlberg E."/>
            <person name="Terauchi A.M."/>
            <person name="Yang P."/>
            <person name="Ball S."/>
            <person name="Bowler C."/>
            <person name="Dieckmann C.L."/>
            <person name="Gladyshev V.N."/>
            <person name="Green P."/>
            <person name="Jorgensen R."/>
            <person name="Mayfield S."/>
            <person name="Mueller-Roeber B."/>
            <person name="Rajamani S."/>
            <person name="Sayre R.T."/>
            <person name="Brokstein P."/>
            <person name="Dubchak I."/>
            <person name="Goodstein D."/>
            <person name="Hornick L."/>
            <person name="Huang Y.W."/>
            <person name="Jhaveri J."/>
            <person name="Luo Y."/>
            <person name="Martinez D."/>
            <person name="Ngau W.C."/>
            <person name="Otillar B."/>
            <person name="Poliakov A."/>
            <person name="Porter A."/>
            <person name="Szajkowski L."/>
            <person name="Werner G."/>
            <person name="Zhou K."/>
            <person name="Grigoriev I.V."/>
            <person name="Rokhsar D.S."/>
            <person name="Grossman A.R."/>
        </authorList>
    </citation>
    <scope>NUCLEOTIDE SEQUENCE [LARGE SCALE GENOMIC DNA]</scope>
    <source>
        <strain evidence="3">CC-503</strain>
    </source>
</reference>
<dbReference type="Proteomes" id="UP000006906">
    <property type="component" value="Chromosome 16"/>
</dbReference>
<dbReference type="OrthoDB" id="10532835at2759"/>
<organism evidence="2 3">
    <name type="scientific">Chlamydomonas reinhardtii</name>
    <name type="common">Chlamydomonas smithii</name>
    <dbReference type="NCBI Taxonomy" id="3055"/>
    <lineage>
        <taxon>Eukaryota</taxon>
        <taxon>Viridiplantae</taxon>
        <taxon>Chlorophyta</taxon>
        <taxon>core chlorophytes</taxon>
        <taxon>Chlorophyceae</taxon>
        <taxon>CS clade</taxon>
        <taxon>Chlamydomonadales</taxon>
        <taxon>Chlamydomonadaceae</taxon>
        <taxon>Chlamydomonas</taxon>
    </lineage>
</organism>